<accession>A0A9N9CDX5</accession>
<protein>
    <submittedName>
        <fullName evidence="1">13669_t:CDS:1</fullName>
    </submittedName>
</protein>
<name>A0A9N9CDX5_9GLOM</name>
<organism evidence="1 2">
    <name type="scientific">Ambispora gerdemannii</name>
    <dbReference type="NCBI Taxonomy" id="144530"/>
    <lineage>
        <taxon>Eukaryota</taxon>
        <taxon>Fungi</taxon>
        <taxon>Fungi incertae sedis</taxon>
        <taxon>Mucoromycota</taxon>
        <taxon>Glomeromycotina</taxon>
        <taxon>Glomeromycetes</taxon>
        <taxon>Archaeosporales</taxon>
        <taxon>Ambisporaceae</taxon>
        <taxon>Ambispora</taxon>
    </lineage>
</organism>
<dbReference type="EMBL" id="CAJVPL010002119">
    <property type="protein sequence ID" value="CAG8600007.1"/>
    <property type="molecule type" value="Genomic_DNA"/>
</dbReference>
<evidence type="ECO:0000313" key="1">
    <source>
        <dbReference type="EMBL" id="CAG8600007.1"/>
    </source>
</evidence>
<dbReference type="AlphaFoldDB" id="A0A9N9CDX5"/>
<proteinExistence type="predicted"/>
<reference evidence="1" key="1">
    <citation type="submission" date="2021-06" db="EMBL/GenBank/DDBJ databases">
        <authorList>
            <person name="Kallberg Y."/>
            <person name="Tangrot J."/>
            <person name="Rosling A."/>
        </authorList>
    </citation>
    <scope>NUCLEOTIDE SEQUENCE</scope>
    <source>
        <strain evidence="1">MT106</strain>
    </source>
</reference>
<comment type="caution">
    <text evidence="1">The sequence shown here is derived from an EMBL/GenBank/DDBJ whole genome shotgun (WGS) entry which is preliminary data.</text>
</comment>
<dbReference type="Proteomes" id="UP000789831">
    <property type="component" value="Unassembled WGS sequence"/>
</dbReference>
<feature type="non-terminal residue" evidence="1">
    <location>
        <position position="1"/>
    </location>
</feature>
<dbReference type="OrthoDB" id="2441499at2759"/>
<sequence>PHDDDNTIFHLKCRIKEKRDDLFGGMKASDINIYKSNYTQSDKKTIEMCKVKSDGKYGLELSGTDSISSHFPNTMIEHKTEIRIDLFVDRPKE</sequence>
<evidence type="ECO:0000313" key="2">
    <source>
        <dbReference type="Proteomes" id="UP000789831"/>
    </source>
</evidence>
<keyword evidence="2" id="KW-1185">Reference proteome</keyword>
<gene>
    <name evidence="1" type="ORF">AGERDE_LOCUS9054</name>
</gene>